<keyword evidence="4" id="KW-0547">Nucleotide-binding</keyword>
<dbReference type="GO" id="GO:0006790">
    <property type="term" value="P:sulfur compound metabolic process"/>
    <property type="evidence" value="ECO:0007669"/>
    <property type="project" value="InterPro"/>
</dbReference>
<accession>A0A1V4AA01</accession>
<dbReference type="PRINTS" id="PR00315">
    <property type="entry name" value="ELONGATNFCT"/>
</dbReference>
<dbReference type="InterPro" id="IPR044138">
    <property type="entry name" value="CysN_II"/>
</dbReference>
<dbReference type="InterPro" id="IPR000795">
    <property type="entry name" value="T_Tr_GTP-bd_dom"/>
</dbReference>
<dbReference type="PANTHER" id="PTHR23115">
    <property type="entry name" value="TRANSLATION FACTOR"/>
    <property type="match status" value="1"/>
</dbReference>
<evidence type="ECO:0000256" key="1">
    <source>
        <dbReference type="ARBA" id="ARBA00012391"/>
    </source>
</evidence>
<comment type="caution">
    <text evidence="8">The sequence shown here is derived from an EMBL/GenBank/DDBJ whole genome shotgun (WGS) entry which is preliminary data.</text>
</comment>
<feature type="domain" description="Tr-type G" evidence="7">
    <location>
        <begin position="15"/>
        <end position="229"/>
    </location>
</feature>
<dbReference type="PROSITE" id="PS00301">
    <property type="entry name" value="G_TR_1"/>
    <property type="match status" value="1"/>
</dbReference>
<dbReference type="Pfam" id="PF22594">
    <property type="entry name" value="GTP-eEF1A_C"/>
    <property type="match status" value="1"/>
</dbReference>
<dbReference type="Proteomes" id="UP000190539">
    <property type="component" value="Unassembled WGS sequence"/>
</dbReference>
<evidence type="ECO:0000256" key="4">
    <source>
        <dbReference type="ARBA" id="ARBA00022741"/>
    </source>
</evidence>
<dbReference type="AlphaFoldDB" id="A0A1V4AA01"/>
<dbReference type="InterPro" id="IPR011779">
    <property type="entry name" value="SO4_adenylTrfase_lsu"/>
</dbReference>
<keyword evidence="5" id="KW-0067">ATP-binding</keyword>
<evidence type="ECO:0000256" key="6">
    <source>
        <dbReference type="ARBA" id="ARBA00023134"/>
    </source>
</evidence>
<protein>
    <recommendedName>
        <fullName evidence="1">sulfate adenylyltransferase</fullName>
        <ecNumber evidence="1">2.7.7.4</ecNumber>
    </recommendedName>
</protein>
<dbReference type="PROSITE" id="PS51722">
    <property type="entry name" value="G_TR_2"/>
    <property type="match status" value="1"/>
</dbReference>
<evidence type="ECO:0000259" key="7">
    <source>
        <dbReference type="PROSITE" id="PS51722"/>
    </source>
</evidence>
<organism evidence="8 9">
    <name type="scientific">Streptomyces tsukubensis</name>
    <dbReference type="NCBI Taxonomy" id="83656"/>
    <lineage>
        <taxon>Bacteria</taxon>
        <taxon>Bacillati</taxon>
        <taxon>Actinomycetota</taxon>
        <taxon>Actinomycetes</taxon>
        <taxon>Kitasatosporales</taxon>
        <taxon>Streptomycetaceae</taxon>
        <taxon>Streptomyces</taxon>
    </lineage>
</organism>
<dbReference type="NCBIfam" id="TIGR02034">
    <property type="entry name" value="CysN"/>
    <property type="match status" value="1"/>
</dbReference>
<dbReference type="CDD" id="cd04095">
    <property type="entry name" value="CysN_NoDQ_III"/>
    <property type="match status" value="1"/>
</dbReference>
<dbReference type="GO" id="GO:0003924">
    <property type="term" value="F:GTPase activity"/>
    <property type="evidence" value="ECO:0007669"/>
    <property type="project" value="InterPro"/>
</dbReference>
<dbReference type="InterPro" id="IPR031157">
    <property type="entry name" value="G_TR_CS"/>
</dbReference>
<dbReference type="Pfam" id="PF00009">
    <property type="entry name" value="GTP_EFTU"/>
    <property type="match status" value="1"/>
</dbReference>
<dbReference type="GO" id="GO:0005525">
    <property type="term" value="F:GTP binding"/>
    <property type="evidence" value="ECO:0007669"/>
    <property type="project" value="UniProtKB-KW"/>
</dbReference>
<dbReference type="InterPro" id="IPR009001">
    <property type="entry name" value="Transl_elong_EF1A/Init_IF2_C"/>
</dbReference>
<dbReference type="CDD" id="cd03695">
    <property type="entry name" value="CysN_NodQ_II"/>
    <property type="match status" value="1"/>
</dbReference>
<evidence type="ECO:0000256" key="5">
    <source>
        <dbReference type="ARBA" id="ARBA00022840"/>
    </source>
</evidence>
<evidence type="ECO:0000313" key="9">
    <source>
        <dbReference type="Proteomes" id="UP000190539"/>
    </source>
</evidence>
<evidence type="ECO:0000256" key="2">
    <source>
        <dbReference type="ARBA" id="ARBA00022679"/>
    </source>
</evidence>
<keyword evidence="9" id="KW-1185">Reference proteome</keyword>
<reference evidence="8 9" key="1">
    <citation type="submission" date="2017-02" db="EMBL/GenBank/DDBJ databases">
        <title>Draft Genome Sequence of Streptomyces tsukubaensis F601, a Producer of the immunosuppressant tacrolimus FK506.</title>
        <authorList>
            <person name="Zong G."/>
            <person name="Zhong C."/>
            <person name="Fu J."/>
            <person name="Qin R."/>
            <person name="Cao G."/>
        </authorList>
    </citation>
    <scope>NUCLEOTIDE SEQUENCE [LARGE SCALE GENOMIC DNA]</scope>
    <source>
        <strain evidence="8 9">F601</strain>
    </source>
</reference>
<dbReference type="OrthoDB" id="9804504at2"/>
<dbReference type="EMBL" id="MVFC01000007">
    <property type="protein sequence ID" value="OON80617.1"/>
    <property type="molecule type" value="Genomic_DNA"/>
</dbReference>
<dbReference type="Gene3D" id="3.40.50.300">
    <property type="entry name" value="P-loop containing nucleotide triphosphate hydrolases"/>
    <property type="match status" value="1"/>
</dbReference>
<dbReference type="STRING" id="83656.B1H18_12130"/>
<sequence>MTVTNGLLSEQLSATTLLRFATAGSVDDGKSTLVGRLLHDSKSVLTDQLEAVERASLGRGQDTPDLALLTDGLRAEREQGITIDVAYRYFATPARRFILADTPGHVQYTRNMVTGASTAELAVVLVDARNGVVEQTRRHAAVAALLRVPHVVLAVNKMDLVEYAEPVFAAIAEEFTAYASQLDVPEITAIPISALAGDNVVEPSSRMDWYGGPTVLEHLETVPVSHDLTGCPGRFPVQYVIRPQTALHPDYRGYAGQIASGALRVGEAVTVLPSGRTSTISGIDVLGRETDIAWAPQSVTVRLDDDLDISRGDLIAPSATAPATTQDVVATVCHVADRPLLVGQRVLLKHTTRTVKAIVKEIPSRLTLDDLSQHPNPGELVANDIGRVVVRTAEPLALDSYEESRRTGSFLLIDPADGTTLAAGMAGESFSAAATAVVDADEGWDF</sequence>
<dbReference type="RefSeq" id="WP_077967489.1">
    <property type="nucleotide sequence ID" value="NZ_CP045178.1"/>
</dbReference>
<keyword evidence="2 8" id="KW-0808">Transferase</keyword>
<keyword evidence="6" id="KW-0342">GTP-binding</keyword>
<dbReference type="InterPro" id="IPR050100">
    <property type="entry name" value="TRAFAC_GTPase_members"/>
</dbReference>
<evidence type="ECO:0000256" key="3">
    <source>
        <dbReference type="ARBA" id="ARBA00022695"/>
    </source>
</evidence>
<gene>
    <name evidence="8" type="ORF">B1H18_12130</name>
</gene>
<name>A0A1V4AA01_9ACTN</name>
<dbReference type="FunFam" id="3.40.50.300:FF:000119">
    <property type="entry name" value="Sulfate adenylyltransferase subunit 1"/>
    <property type="match status" value="1"/>
</dbReference>
<keyword evidence="3 8" id="KW-0548">Nucleotidyltransferase</keyword>
<proteinExistence type="predicted"/>
<dbReference type="GO" id="GO:0005524">
    <property type="term" value="F:ATP binding"/>
    <property type="evidence" value="ECO:0007669"/>
    <property type="project" value="UniProtKB-KW"/>
</dbReference>
<dbReference type="EC" id="2.7.7.4" evidence="1"/>
<dbReference type="SUPFAM" id="SSF52540">
    <property type="entry name" value="P-loop containing nucleoside triphosphate hydrolases"/>
    <property type="match status" value="1"/>
</dbReference>
<dbReference type="SUPFAM" id="SSF50447">
    <property type="entry name" value="Translation proteins"/>
    <property type="match status" value="1"/>
</dbReference>
<evidence type="ECO:0000313" key="8">
    <source>
        <dbReference type="EMBL" id="OON80617.1"/>
    </source>
</evidence>
<dbReference type="GO" id="GO:0004781">
    <property type="term" value="F:sulfate adenylyltransferase (ATP) activity"/>
    <property type="evidence" value="ECO:0007669"/>
    <property type="project" value="UniProtKB-EC"/>
</dbReference>
<dbReference type="InterPro" id="IPR009000">
    <property type="entry name" value="Transl_B-barrel_sf"/>
</dbReference>
<dbReference type="InterPro" id="IPR041757">
    <property type="entry name" value="CysN_GTP-bd"/>
</dbReference>
<dbReference type="InterPro" id="IPR054696">
    <property type="entry name" value="GTP-eEF1A_C"/>
</dbReference>
<dbReference type="CDD" id="cd04166">
    <property type="entry name" value="CysN_ATPS"/>
    <property type="match status" value="1"/>
</dbReference>
<dbReference type="Gene3D" id="2.40.30.10">
    <property type="entry name" value="Translation factors"/>
    <property type="match status" value="2"/>
</dbReference>
<dbReference type="InterPro" id="IPR044139">
    <property type="entry name" value="CysN_NoDQ_III"/>
</dbReference>
<dbReference type="InterPro" id="IPR027417">
    <property type="entry name" value="P-loop_NTPase"/>
</dbReference>
<dbReference type="SUPFAM" id="SSF50465">
    <property type="entry name" value="EF-Tu/eEF-1alpha/eIF2-gamma C-terminal domain"/>
    <property type="match status" value="1"/>
</dbReference>